<evidence type="ECO:0000256" key="1">
    <source>
        <dbReference type="SAM" id="MobiDB-lite"/>
    </source>
</evidence>
<feature type="compositionally biased region" description="Basic residues" evidence="1">
    <location>
        <begin position="90"/>
        <end position="118"/>
    </location>
</feature>
<feature type="compositionally biased region" description="Low complexity" evidence="1">
    <location>
        <begin position="35"/>
        <end position="46"/>
    </location>
</feature>
<evidence type="ECO:0000313" key="3">
    <source>
        <dbReference type="Proteomes" id="UP000008744"/>
    </source>
</evidence>
<proteinExistence type="predicted"/>
<feature type="compositionally biased region" description="Acidic residues" evidence="1">
    <location>
        <begin position="127"/>
        <end position="137"/>
    </location>
</feature>
<dbReference type="Proteomes" id="UP000008744">
    <property type="component" value="Unassembled WGS sequence"/>
</dbReference>
<dbReference type="HOGENOM" id="CLU_1588211_0_0_1"/>
<name>B4GWI6_DROPE</name>
<evidence type="ECO:0000313" key="2">
    <source>
        <dbReference type="EMBL" id="EDW27070.1"/>
    </source>
</evidence>
<feature type="region of interest" description="Disordered" evidence="1">
    <location>
        <begin position="81"/>
        <end position="147"/>
    </location>
</feature>
<protein>
    <submittedName>
        <fullName evidence="2">GL16432</fullName>
    </submittedName>
</protein>
<dbReference type="AlphaFoldDB" id="B4GWI6"/>
<feature type="compositionally biased region" description="Low complexity" evidence="1">
    <location>
        <begin position="1"/>
        <end position="22"/>
    </location>
</feature>
<sequence>MSETGKLQEQQGQQGQQLPVELLECDIDFDEELPQSSQQAQGSDQSKANNPRSEKLFSQAIKKVTKVQRMLEQAMALLAEEEAAEGTKSQPKKSKKQHKKDKKKDKKKAKKQEKKLRKSAGAVGEQPDVELVGEEEVPTTSRQRSAQRQLVELQLQLEQLLEQLQLQF</sequence>
<gene>
    <name evidence="2" type="primary">Dper\GL16432</name>
    <name evidence="2" type="ORF">Dper_GL16432</name>
</gene>
<dbReference type="STRING" id="7234.B4GWI6"/>
<dbReference type="eggNOG" id="ENOG502QQ5V">
    <property type="taxonomic scope" value="Eukaryota"/>
</dbReference>
<dbReference type="EMBL" id="CH479194">
    <property type="protein sequence ID" value="EDW27070.1"/>
    <property type="molecule type" value="Genomic_DNA"/>
</dbReference>
<feature type="region of interest" description="Disordered" evidence="1">
    <location>
        <begin position="1"/>
        <end position="57"/>
    </location>
</feature>
<keyword evidence="3" id="KW-1185">Reference proteome</keyword>
<accession>B4GWI6</accession>
<reference evidence="2 3" key="1">
    <citation type="journal article" date="2007" name="Nature">
        <title>Evolution of genes and genomes on the Drosophila phylogeny.</title>
        <authorList>
            <consortium name="Drosophila 12 Genomes Consortium"/>
            <person name="Clark A.G."/>
            <person name="Eisen M.B."/>
            <person name="Smith D.R."/>
            <person name="Bergman C.M."/>
            <person name="Oliver B."/>
            <person name="Markow T.A."/>
            <person name="Kaufman T.C."/>
            <person name="Kellis M."/>
            <person name="Gelbart W."/>
            <person name="Iyer V.N."/>
            <person name="Pollard D.A."/>
            <person name="Sackton T.B."/>
            <person name="Larracuente A.M."/>
            <person name="Singh N.D."/>
            <person name="Abad J.P."/>
            <person name="Abt D.N."/>
            <person name="Adryan B."/>
            <person name="Aguade M."/>
            <person name="Akashi H."/>
            <person name="Anderson W.W."/>
            <person name="Aquadro C.F."/>
            <person name="Ardell D.H."/>
            <person name="Arguello R."/>
            <person name="Artieri C.G."/>
            <person name="Barbash D.A."/>
            <person name="Barker D."/>
            <person name="Barsanti P."/>
            <person name="Batterham P."/>
            <person name="Batzoglou S."/>
            <person name="Begun D."/>
            <person name="Bhutkar A."/>
            <person name="Blanco E."/>
            <person name="Bosak S.A."/>
            <person name="Bradley R.K."/>
            <person name="Brand A.D."/>
            <person name="Brent M.R."/>
            <person name="Brooks A.N."/>
            <person name="Brown R.H."/>
            <person name="Butlin R.K."/>
            <person name="Caggese C."/>
            <person name="Calvi B.R."/>
            <person name="Bernardo de Carvalho A."/>
            <person name="Caspi A."/>
            <person name="Castrezana S."/>
            <person name="Celniker S.E."/>
            <person name="Chang J.L."/>
            <person name="Chapple C."/>
            <person name="Chatterji S."/>
            <person name="Chinwalla A."/>
            <person name="Civetta A."/>
            <person name="Clifton S.W."/>
            <person name="Comeron J.M."/>
            <person name="Costello J.C."/>
            <person name="Coyne J.A."/>
            <person name="Daub J."/>
            <person name="David R.G."/>
            <person name="Delcher A.L."/>
            <person name="Delehaunty K."/>
            <person name="Do C.B."/>
            <person name="Ebling H."/>
            <person name="Edwards K."/>
            <person name="Eickbush T."/>
            <person name="Evans J.D."/>
            <person name="Filipski A."/>
            <person name="Findeiss S."/>
            <person name="Freyhult E."/>
            <person name="Fulton L."/>
            <person name="Fulton R."/>
            <person name="Garcia A.C."/>
            <person name="Gardiner A."/>
            <person name="Garfield D.A."/>
            <person name="Garvin B.E."/>
            <person name="Gibson G."/>
            <person name="Gilbert D."/>
            <person name="Gnerre S."/>
            <person name="Godfrey J."/>
            <person name="Good R."/>
            <person name="Gotea V."/>
            <person name="Gravely B."/>
            <person name="Greenberg A.J."/>
            <person name="Griffiths-Jones S."/>
            <person name="Gross S."/>
            <person name="Guigo R."/>
            <person name="Gustafson E.A."/>
            <person name="Haerty W."/>
            <person name="Hahn M.W."/>
            <person name="Halligan D.L."/>
            <person name="Halpern A.L."/>
            <person name="Halter G.M."/>
            <person name="Han M.V."/>
            <person name="Heger A."/>
            <person name="Hillier L."/>
            <person name="Hinrichs A.S."/>
            <person name="Holmes I."/>
            <person name="Hoskins R.A."/>
            <person name="Hubisz M.J."/>
            <person name="Hultmark D."/>
            <person name="Huntley M.A."/>
            <person name="Jaffe D.B."/>
            <person name="Jagadeeshan S."/>
            <person name="Jeck W.R."/>
            <person name="Johnson J."/>
            <person name="Jones C.D."/>
            <person name="Jordan W.C."/>
            <person name="Karpen G.H."/>
            <person name="Kataoka E."/>
            <person name="Keightley P.D."/>
            <person name="Kheradpour P."/>
            <person name="Kirkness E.F."/>
            <person name="Koerich L.B."/>
            <person name="Kristiansen K."/>
            <person name="Kudrna D."/>
            <person name="Kulathinal R.J."/>
            <person name="Kumar S."/>
            <person name="Kwok R."/>
            <person name="Lander E."/>
            <person name="Langley C.H."/>
            <person name="Lapoint R."/>
            <person name="Lazzaro B.P."/>
            <person name="Lee S.J."/>
            <person name="Levesque L."/>
            <person name="Li R."/>
            <person name="Lin C.F."/>
            <person name="Lin M.F."/>
            <person name="Lindblad-Toh K."/>
            <person name="Llopart A."/>
            <person name="Long M."/>
            <person name="Low L."/>
            <person name="Lozovsky E."/>
            <person name="Lu J."/>
            <person name="Luo M."/>
            <person name="Machado C.A."/>
            <person name="Makalowski W."/>
            <person name="Marzo M."/>
            <person name="Matsuda M."/>
            <person name="Matzkin L."/>
            <person name="McAllister B."/>
            <person name="McBride C.S."/>
            <person name="McKernan B."/>
            <person name="McKernan K."/>
            <person name="Mendez-Lago M."/>
            <person name="Minx P."/>
            <person name="Mollenhauer M.U."/>
            <person name="Montooth K."/>
            <person name="Mount S.M."/>
            <person name="Mu X."/>
            <person name="Myers E."/>
            <person name="Negre B."/>
            <person name="Newfeld S."/>
            <person name="Nielsen R."/>
            <person name="Noor M.A."/>
            <person name="O'Grady P."/>
            <person name="Pachter L."/>
            <person name="Papaceit M."/>
            <person name="Parisi M.J."/>
            <person name="Parisi M."/>
            <person name="Parts L."/>
            <person name="Pedersen J.S."/>
            <person name="Pesole G."/>
            <person name="Phillippy A.M."/>
            <person name="Ponting C.P."/>
            <person name="Pop M."/>
            <person name="Porcelli D."/>
            <person name="Powell J.R."/>
            <person name="Prohaska S."/>
            <person name="Pruitt K."/>
            <person name="Puig M."/>
            <person name="Quesneville H."/>
            <person name="Ram K.R."/>
            <person name="Rand D."/>
            <person name="Rasmussen M.D."/>
            <person name="Reed L.K."/>
            <person name="Reenan R."/>
            <person name="Reily A."/>
            <person name="Remington K.A."/>
            <person name="Rieger T.T."/>
            <person name="Ritchie M.G."/>
            <person name="Robin C."/>
            <person name="Rogers Y.H."/>
            <person name="Rohde C."/>
            <person name="Rozas J."/>
            <person name="Rubenfield M.J."/>
            <person name="Ruiz A."/>
            <person name="Russo S."/>
            <person name="Salzberg S.L."/>
            <person name="Sanchez-Gracia A."/>
            <person name="Saranga D.J."/>
            <person name="Sato H."/>
            <person name="Schaeffer S.W."/>
            <person name="Schatz M.C."/>
            <person name="Schlenke T."/>
            <person name="Schwartz R."/>
            <person name="Segarra C."/>
            <person name="Singh R.S."/>
            <person name="Sirot L."/>
            <person name="Sirota M."/>
            <person name="Sisneros N.B."/>
            <person name="Smith C.D."/>
            <person name="Smith T.F."/>
            <person name="Spieth J."/>
            <person name="Stage D.E."/>
            <person name="Stark A."/>
            <person name="Stephan W."/>
            <person name="Strausberg R.L."/>
            <person name="Strempel S."/>
            <person name="Sturgill D."/>
            <person name="Sutton G."/>
            <person name="Sutton G.G."/>
            <person name="Tao W."/>
            <person name="Teichmann S."/>
            <person name="Tobari Y.N."/>
            <person name="Tomimura Y."/>
            <person name="Tsolas J.M."/>
            <person name="Valente V.L."/>
            <person name="Venter E."/>
            <person name="Venter J.C."/>
            <person name="Vicario S."/>
            <person name="Vieira F.G."/>
            <person name="Vilella A.J."/>
            <person name="Villasante A."/>
            <person name="Walenz B."/>
            <person name="Wang J."/>
            <person name="Wasserman M."/>
            <person name="Watts T."/>
            <person name="Wilson D."/>
            <person name="Wilson R.K."/>
            <person name="Wing R.A."/>
            <person name="Wolfner M.F."/>
            <person name="Wong A."/>
            <person name="Wong G.K."/>
            <person name="Wu C.I."/>
            <person name="Wu G."/>
            <person name="Yamamoto D."/>
            <person name="Yang H.P."/>
            <person name="Yang S.P."/>
            <person name="Yorke J.A."/>
            <person name="Yoshida K."/>
            <person name="Zdobnov E."/>
            <person name="Zhang P."/>
            <person name="Zhang Y."/>
            <person name="Zimin A.V."/>
            <person name="Baldwin J."/>
            <person name="Abdouelleil A."/>
            <person name="Abdulkadir J."/>
            <person name="Abebe A."/>
            <person name="Abera B."/>
            <person name="Abreu J."/>
            <person name="Acer S.C."/>
            <person name="Aftuck L."/>
            <person name="Alexander A."/>
            <person name="An P."/>
            <person name="Anderson E."/>
            <person name="Anderson S."/>
            <person name="Arachi H."/>
            <person name="Azer M."/>
            <person name="Bachantsang P."/>
            <person name="Barry A."/>
            <person name="Bayul T."/>
            <person name="Berlin A."/>
            <person name="Bessette D."/>
            <person name="Bloom T."/>
            <person name="Blye J."/>
            <person name="Boguslavskiy L."/>
            <person name="Bonnet C."/>
            <person name="Boukhgalter B."/>
            <person name="Bourzgui I."/>
            <person name="Brown A."/>
            <person name="Cahill P."/>
            <person name="Channer S."/>
            <person name="Cheshatsang Y."/>
            <person name="Chuda L."/>
            <person name="Citroen M."/>
            <person name="Collymore A."/>
            <person name="Cooke P."/>
            <person name="Costello M."/>
            <person name="D'Aco K."/>
            <person name="Daza R."/>
            <person name="De Haan G."/>
            <person name="DeGray S."/>
            <person name="DeMaso C."/>
            <person name="Dhargay N."/>
            <person name="Dooley K."/>
            <person name="Dooley E."/>
            <person name="Doricent M."/>
            <person name="Dorje P."/>
            <person name="Dorjee K."/>
            <person name="Dupes A."/>
            <person name="Elong R."/>
            <person name="Falk J."/>
            <person name="Farina A."/>
            <person name="Faro S."/>
            <person name="Ferguson D."/>
            <person name="Fisher S."/>
            <person name="Foley C.D."/>
            <person name="Franke A."/>
            <person name="Friedrich D."/>
            <person name="Gadbois L."/>
            <person name="Gearin G."/>
            <person name="Gearin C.R."/>
            <person name="Giannoukos G."/>
            <person name="Goode T."/>
            <person name="Graham J."/>
            <person name="Grandbois E."/>
            <person name="Grewal S."/>
            <person name="Gyaltsen K."/>
            <person name="Hafez N."/>
            <person name="Hagos B."/>
            <person name="Hall J."/>
            <person name="Henson C."/>
            <person name="Hollinger A."/>
            <person name="Honan T."/>
            <person name="Huard M.D."/>
            <person name="Hughes L."/>
            <person name="Hurhula B."/>
            <person name="Husby M.E."/>
            <person name="Kamat A."/>
            <person name="Kanga B."/>
            <person name="Kashin S."/>
            <person name="Khazanovich D."/>
            <person name="Kisner P."/>
            <person name="Lance K."/>
            <person name="Lara M."/>
            <person name="Lee W."/>
            <person name="Lennon N."/>
            <person name="Letendre F."/>
            <person name="LeVine R."/>
            <person name="Lipovsky A."/>
            <person name="Liu X."/>
            <person name="Liu J."/>
            <person name="Liu S."/>
            <person name="Lokyitsang T."/>
            <person name="Lokyitsang Y."/>
            <person name="Lubonja R."/>
            <person name="Lui A."/>
            <person name="MacDonald P."/>
            <person name="Magnisalis V."/>
            <person name="Maru K."/>
            <person name="Matthews C."/>
            <person name="McCusker W."/>
            <person name="McDonough S."/>
            <person name="Mehta T."/>
            <person name="Meldrim J."/>
            <person name="Meneus L."/>
            <person name="Mihai O."/>
            <person name="Mihalev A."/>
            <person name="Mihova T."/>
            <person name="Mittelman R."/>
            <person name="Mlenga V."/>
            <person name="Montmayeur A."/>
            <person name="Mulrain L."/>
            <person name="Navidi A."/>
            <person name="Naylor J."/>
            <person name="Negash T."/>
            <person name="Nguyen T."/>
            <person name="Nguyen N."/>
            <person name="Nicol R."/>
            <person name="Norbu C."/>
            <person name="Norbu N."/>
            <person name="Novod N."/>
            <person name="O'Neill B."/>
            <person name="Osman S."/>
            <person name="Markiewicz E."/>
            <person name="Oyono O.L."/>
            <person name="Patti C."/>
            <person name="Phunkhang P."/>
            <person name="Pierre F."/>
            <person name="Priest M."/>
            <person name="Raghuraman S."/>
            <person name="Rege F."/>
            <person name="Reyes R."/>
            <person name="Rise C."/>
            <person name="Rogov P."/>
            <person name="Ross K."/>
            <person name="Ryan E."/>
            <person name="Settipalli S."/>
            <person name="Shea T."/>
            <person name="Sherpa N."/>
            <person name="Shi L."/>
            <person name="Shih D."/>
            <person name="Sparrow T."/>
            <person name="Spaulding J."/>
            <person name="Stalker J."/>
            <person name="Stange-Thomann N."/>
            <person name="Stavropoulos S."/>
            <person name="Stone C."/>
            <person name="Strader C."/>
            <person name="Tesfaye S."/>
            <person name="Thomson T."/>
            <person name="Thoulutsang Y."/>
            <person name="Thoulutsang D."/>
            <person name="Topham K."/>
            <person name="Topping I."/>
            <person name="Tsamla T."/>
            <person name="Vassiliev H."/>
            <person name="Vo A."/>
            <person name="Wangchuk T."/>
            <person name="Wangdi T."/>
            <person name="Weiand M."/>
            <person name="Wilkinson J."/>
            <person name="Wilson A."/>
            <person name="Yadav S."/>
            <person name="Young G."/>
            <person name="Yu Q."/>
            <person name="Zembek L."/>
            <person name="Zhong D."/>
            <person name="Zimmer A."/>
            <person name="Zwirko Z."/>
            <person name="Jaffe D.B."/>
            <person name="Alvarez P."/>
            <person name="Brockman W."/>
            <person name="Butler J."/>
            <person name="Chin C."/>
            <person name="Gnerre S."/>
            <person name="Grabherr M."/>
            <person name="Kleber M."/>
            <person name="Mauceli E."/>
            <person name="MacCallum I."/>
        </authorList>
    </citation>
    <scope>NUCLEOTIDE SEQUENCE [LARGE SCALE GENOMIC DNA]</scope>
    <source>
        <strain evidence="3">MSH-3 / Tucson 14011-0111.49</strain>
    </source>
</reference>
<feature type="compositionally biased region" description="Acidic residues" evidence="1">
    <location>
        <begin position="23"/>
        <end position="33"/>
    </location>
</feature>
<organism evidence="3">
    <name type="scientific">Drosophila persimilis</name>
    <name type="common">Fruit fly</name>
    <dbReference type="NCBI Taxonomy" id="7234"/>
    <lineage>
        <taxon>Eukaryota</taxon>
        <taxon>Metazoa</taxon>
        <taxon>Ecdysozoa</taxon>
        <taxon>Arthropoda</taxon>
        <taxon>Hexapoda</taxon>
        <taxon>Insecta</taxon>
        <taxon>Pterygota</taxon>
        <taxon>Neoptera</taxon>
        <taxon>Endopterygota</taxon>
        <taxon>Diptera</taxon>
        <taxon>Brachycera</taxon>
        <taxon>Muscomorpha</taxon>
        <taxon>Ephydroidea</taxon>
        <taxon>Drosophilidae</taxon>
        <taxon>Drosophila</taxon>
        <taxon>Sophophora</taxon>
    </lineage>
</organism>